<comment type="subcellular location">
    <subcellularLocation>
        <location evidence="1">Cell envelope</location>
    </subcellularLocation>
</comment>
<dbReference type="SUPFAM" id="SSF53807">
    <property type="entry name" value="Helical backbone' metal receptor"/>
    <property type="match status" value="1"/>
</dbReference>
<gene>
    <name evidence="7" type="ORF">K7862_07845</name>
</gene>
<feature type="region of interest" description="Disordered" evidence="5">
    <location>
        <begin position="42"/>
        <end position="62"/>
    </location>
</feature>
<evidence type="ECO:0000313" key="8">
    <source>
        <dbReference type="Proteomes" id="UP000778578"/>
    </source>
</evidence>
<evidence type="ECO:0000256" key="2">
    <source>
        <dbReference type="ARBA" id="ARBA00022448"/>
    </source>
</evidence>
<comment type="caution">
    <text evidence="7">The sequence shown here is derived from an EMBL/GenBank/DDBJ whole genome shotgun (WGS) entry which is preliminary data.</text>
</comment>
<dbReference type="EMBL" id="JAINZZ010000006">
    <property type="protein sequence ID" value="MBY8877546.1"/>
    <property type="molecule type" value="Genomic_DNA"/>
</dbReference>
<dbReference type="PANTHER" id="PTHR42953">
    <property type="entry name" value="HIGH-AFFINITY ZINC UPTAKE SYSTEM PROTEIN ZNUA-RELATED"/>
    <property type="match status" value="1"/>
</dbReference>
<evidence type="ECO:0000256" key="5">
    <source>
        <dbReference type="SAM" id="MobiDB-lite"/>
    </source>
</evidence>
<evidence type="ECO:0000256" key="4">
    <source>
        <dbReference type="ARBA" id="ARBA00022729"/>
    </source>
</evidence>
<dbReference type="PANTHER" id="PTHR42953:SF1">
    <property type="entry name" value="METAL-BINDING PROTEIN HI_0362-RELATED"/>
    <property type="match status" value="1"/>
</dbReference>
<dbReference type="Proteomes" id="UP000778578">
    <property type="component" value="Unassembled WGS sequence"/>
</dbReference>
<dbReference type="InterPro" id="IPR006127">
    <property type="entry name" value="ZnuA-like"/>
</dbReference>
<keyword evidence="8" id="KW-1185">Reference proteome</keyword>
<proteinExistence type="predicted"/>
<accession>A0ABS7Q3X5</accession>
<protein>
    <submittedName>
        <fullName evidence="7">Zinc ABC transporter substrate-binding protein</fullName>
    </submittedName>
</protein>
<organism evidence="7 8">
    <name type="scientific">Actinacidiphila acidipaludis</name>
    <dbReference type="NCBI Taxonomy" id="2873382"/>
    <lineage>
        <taxon>Bacteria</taxon>
        <taxon>Bacillati</taxon>
        <taxon>Actinomycetota</taxon>
        <taxon>Actinomycetes</taxon>
        <taxon>Kitasatosporales</taxon>
        <taxon>Streptomycetaceae</taxon>
        <taxon>Actinacidiphila</taxon>
    </lineage>
</organism>
<keyword evidence="4 6" id="KW-0732">Signal</keyword>
<evidence type="ECO:0000313" key="7">
    <source>
        <dbReference type="EMBL" id="MBY8877546.1"/>
    </source>
</evidence>
<sequence>MKAAPHRRPARRAAHTPAGRARLALGGAAVLTVLAATACSTASSSGDDRADASSSGSGKGGGRTIQVVAAENFWGSIASQLGGSHVKVTSIIDNPAADPHDYEPTARDARTVAAARYTIVNGVGYDTWADKLLAATPSSGRTDLKVGDLVGVKPGGNPHRWYAPADVHTVVERISADYKKLDPADAAEFDRLRTTFEQRTLGPYDRLTAEIRTTYGGTPVGASESIVSPLADGLGLKMLTPETFLDAISEGTDPTAHDKALIDRQIRDRRIKVYVYNSQNATPDVKRQVDEAEAAGIPVATVTETLTPAGASFQDWQVRQLEGIRQALAKAVGR</sequence>
<feature type="chain" id="PRO_5047370033" evidence="6">
    <location>
        <begin position="39"/>
        <end position="334"/>
    </location>
</feature>
<evidence type="ECO:0000256" key="3">
    <source>
        <dbReference type="ARBA" id="ARBA00022723"/>
    </source>
</evidence>
<dbReference type="RefSeq" id="WP_222961699.1">
    <property type="nucleotide sequence ID" value="NZ_JAINZZ010000006.1"/>
</dbReference>
<evidence type="ECO:0000256" key="6">
    <source>
        <dbReference type="SAM" id="SignalP"/>
    </source>
</evidence>
<dbReference type="Pfam" id="PF01297">
    <property type="entry name" value="ZnuA"/>
    <property type="match status" value="1"/>
</dbReference>
<keyword evidence="3" id="KW-0479">Metal-binding</keyword>
<name>A0ABS7Q3X5_9ACTN</name>
<evidence type="ECO:0000256" key="1">
    <source>
        <dbReference type="ARBA" id="ARBA00004196"/>
    </source>
</evidence>
<reference evidence="7 8" key="1">
    <citation type="submission" date="2021-08" db="EMBL/GenBank/DDBJ databases">
        <title>WGS of actinomycetes from Thailand.</title>
        <authorList>
            <person name="Thawai C."/>
        </authorList>
    </citation>
    <scope>NUCLEOTIDE SEQUENCE [LARGE SCALE GENOMIC DNA]</scope>
    <source>
        <strain evidence="7 8">PLK6-54</strain>
    </source>
</reference>
<dbReference type="Gene3D" id="3.40.50.1980">
    <property type="entry name" value="Nitrogenase molybdenum iron protein domain"/>
    <property type="match status" value="1"/>
</dbReference>
<dbReference type="InterPro" id="IPR050492">
    <property type="entry name" value="Bact_metal-bind_prot9"/>
</dbReference>
<feature type="signal peptide" evidence="6">
    <location>
        <begin position="1"/>
        <end position="38"/>
    </location>
</feature>
<keyword evidence="2" id="KW-0813">Transport</keyword>